<proteinExistence type="predicted"/>
<dbReference type="SUPFAM" id="SSF52540">
    <property type="entry name" value="P-loop containing nucleoside triphosphate hydrolases"/>
    <property type="match status" value="1"/>
</dbReference>
<accession>A0A3S5EMA7</accession>
<dbReference type="InterPro" id="IPR045063">
    <property type="entry name" value="Dynamin_N"/>
</dbReference>
<dbReference type="InterPro" id="IPR005662">
    <property type="entry name" value="GTPase_Era-like"/>
</dbReference>
<dbReference type="KEGG" id="asla:NCTC11923_01995"/>
<dbReference type="GO" id="GO:0019843">
    <property type="term" value="F:rRNA binding"/>
    <property type="evidence" value="ECO:0007669"/>
    <property type="project" value="TreeGrafter"/>
</dbReference>
<evidence type="ECO:0000259" key="1">
    <source>
        <dbReference type="Pfam" id="PF00350"/>
    </source>
</evidence>
<gene>
    <name evidence="2" type="ORF">NCTC11923_01995</name>
</gene>
<dbReference type="CDD" id="cd00882">
    <property type="entry name" value="Ras_like_GTPase"/>
    <property type="match status" value="1"/>
</dbReference>
<name>A0A3S5EMA7_9ACTO</name>
<protein>
    <submittedName>
        <fullName evidence="2">Predicted GTPase</fullName>
    </submittedName>
</protein>
<feature type="domain" description="Dynamin N-terminal" evidence="1">
    <location>
        <begin position="68"/>
        <end position="207"/>
    </location>
</feature>
<keyword evidence="3" id="KW-1185">Reference proteome</keyword>
<dbReference type="Gene3D" id="3.40.50.300">
    <property type="entry name" value="P-loop containing nucleotide triphosphate hydrolases"/>
    <property type="match status" value="1"/>
</dbReference>
<dbReference type="PANTHER" id="PTHR42698">
    <property type="entry name" value="GTPASE ERA"/>
    <property type="match status" value="1"/>
</dbReference>
<sequence>MTLRPAPGPQLPQALAALGRALGALRLPYALPGAAQAADRGQLLADQLADYVLPRLASMDAPLLGVIGGSTGAGKSTLVSSLVGRPVTAASAIRPTTRRPALLHAPSDAPWFETDRILGSLARLRVAEDAPPSPAGQHTPRELELRACSALPAGLALLDAPDIDSVVAENRELAAGLLASADMWVFVTTAARYADAVPWEHLRAAAQRQVTAAVVLDRVPPGAQGEVEADLRRRLDAAGLTEAPIFTIPETALDPQGLLPAEATAPVRHWLGALAQDAAARRAVAQRTLAGAIGSALGQAEILAVEIAAQEAEHAELVQGAASAHAQALERLAQATADGSLLRGEVLARWQEFVGTGDLMRSLESHIGRLRDRLGAALRGRPAPAARVEEAIESSLVGLIVAEAQRAAMDTERSWRRSASAAPQLRAALEALPSHQALERQAISLVRLWQGEVLALVRAEGADKRLTARLVSLGVNGAGVLLMILVFAHTGGLTGGEVGIAGGTALLAQRLLEAVFGDQAMRTMTRRARADLTERVQALFAQQEGGFIQCLDAPVPASQTLRAHVEQCRSAAQDLSLDPTSTTRQEPR</sequence>
<organism evidence="2 3">
    <name type="scientific">Actinomyces slackii</name>
    <dbReference type="NCBI Taxonomy" id="52774"/>
    <lineage>
        <taxon>Bacteria</taxon>
        <taxon>Bacillati</taxon>
        <taxon>Actinomycetota</taxon>
        <taxon>Actinomycetes</taxon>
        <taxon>Actinomycetales</taxon>
        <taxon>Actinomycetaceae</taxon>
        <taxon>Actinomyces</taxon>
    </lineage>
</organism>
<dbReference type="GO" id="GO:0005525">
    <property type="term" value="F:GTP binding"/>
    <property type="evidence" value="ECO:0007669"/>
    <property type="project" value="InterPro"/>
</dbReference>
<dbReference type="Proteomes" id="UP000276899">
    <property type="component" value="Chromosome"/>
</dbReference>
<dbReference type="EMBL" id="LR134363">
    <property type="protein sequence ID" value="VEG75335.1"/>
    <property type="molecule type" value="Genomic_DNA"/>
</dbReference>
<dbReference type="RefSeq" id="WP_051281330.1">
    <property type="nucleotide sequence ID" value="NZ_CBCRWE010000031.1"/>
</dbReference>
<dbReference type="AlphaFoldDB" id="A0A3S5EMA7"/>
<evidence type="ECO:0000313" key="3">
    <source>
        <dbReference type="Proteomes" id="UP000276899"/>
    </source>
</evidence>
<dbReference type="STRING" id="1278298.GCA_000428685_00429"/>
<dbReference type="Pfam" id="PF00350">
    <property type="entry name" value="Dynamin_N"/>
    <property type="match status" value="1"/>
</dbReference>
<evidence type="ECO:0000313" key="2">
    <source>
        <dbReference type="EMBL" id="VEG75335.1"/>
    </source>
</evidence>
<dbReference type="GO" id="GO:0000028">
    <property type="term" value="P:ribosomal small subunit assembly"/>
    <property type="evidence" value="ECO:0007669"/>
    <property type="project" value="TreeGrafter"/>
</dbReference>
<reference evidence="2 3" key="1">
    <citation type="submission" date="2018-12" db="EMBL/GenBank/DDBJ databases">
        <authorList>
            <consortium name="Pathogen Informatics"/>
        </authorList>
    </citation>
    <scope>NUCLEOTIDE SEQUENCE [LARGE SCALE GENOMIC DNA]</scope>
    <source>
        <strain evidence="2 3">NCTC11923</strain>
    </source>
</reference>
<dbReference type="InterPro" id="IPR027417">
    <property type="entry name" value="P-loop_NTPase"/>
</dbReference>
<dbReference type="GO" id="GO:0005829">
    <property type="term" value="C:cytosol"/>
    <property type="evidence" value="ECO:0007669"/>
    <property type="project" value="TreeGrafter"/>
</dbReference>
<dbReference type="PANTHER" id="PTHR42698:SF1">
    <property type="entry name" value="GTPASE ERA, MITOCHONDRIAL"/>
    <property type="match status" value="1"/>
</dbReference>
<dbReference type="GO" id="GO:0043024">
    <property type="term" value="F:ribosomal small subunit binding"/>
    <property type="evidence" value="ECO:0007669"/>
    <property type="project" value="TreeGrafter"/>
</dbReference>